<feature type="compositionally biased region" description="Basic and acidic residues" evidence="1">
    <location>
        <begin position="208"/>
        <end position="219"/>
    </location>
</feature>
<organism evidence="2 3">
    <name type="scientific">Colletotrichum tofieldiae</name>
    <dbReference type="NCBI Taxonomy" id="708197"/>
    <lineage>
        <taxon>Eukaryota</taxon>
        <taxon>Fungi</taxon>
        <taxon>Dikarya</taxon>
        <taxon>Ascomycota</taxon>
        <taxon>Pezizomycotina</taxon>
        <taxon>Sordariomycetes</taxon>
        <taxon>Hypocreomycetidae</taxon>
        <taxon>Glomerellales</taxon>
        <taxon>Glomerellaceae</taxon>
        <taxon>Colletotrichum</taxon>
        <taxon>Colletotrichum spaethianum species complex</taxon>
    </lineage>
</organism>
<evidence type="ECO:0000313" key="2">
    <source>
        <dbReference type="EMBL" id="KZL63510.1"/>
    </source>
</evidence>
<feature type="compositionally biased region" description="Basic and acidic residues" evidence="1">
    <location>
        <begin position="271"/>
        <end position="297"/>
    </location>
</feature>
<accession>A0A166LH12</accession>
<reference evidence="2 3" key="1">
    <citation type="submission" date="2015-06" db="EMBL/GenBank/DDBJ databases">
        <title>Survival trade-offs in plant roots during colonization by closely related pathogenic and mutualistic fungi.</title>
        <authorList>
            <person name="Hacquard S."/>
            <person name="Kracher B."/>
            <person name="Hiruma K."/>
            <person name="Weinman A."/>
            <person name="Muench P."/>
            <person name="Garrido Oter R."/>
            <person name="Ver Loren van Themaat E."/>
            <person name="Dallerey J.-F."/>
            <person name="Damm U."/>
            <person name="Henrissat B."/>
            <person name="Lespinet O."/>
            <person name="Thon M."/>
            <person name="Kemen E."/>
            <person name="McHardy A.C."/>
            <person name="Schulze-Lefert P."/>
            <person name="O'Connell R.J."/>
        </authorList>
    </citation>
    <scope>NUCLEOTIDE SEQUENCE [LARGE SCALE GENOMIC DNA]</scope>
    <source>
        <strain evidence="2 3">0861</strain>
    </source>
</reference>
<evidence type="ECO:0000313" key="3">
    <source>
        <dbReference type="Proteomes" id="UP000076552"/>
    </source>
</evidence>
<gene>
    <name evidence="2" type="ORF">CT0861_03229</name>
</gene>
<feature type="compositionally biased region" description="Basic and acidic residues" evidence="1">
    <location>
        <begin position="789"/>
        <end position="800"/>
    </location>
</feature>
<dbReference type="EMBL" id="LFIV01000350">
    <property type="protein sequence ID" value="KZL63510.1"/>
    <property type="molecule type" value="Genomic_DNA"/>
</dbReference>
<proteinExistence type="predicted"/>
<name>A0A166LH12_9PEZI</name>
<protein>
    <submittedName>
        <fullName evidence="2">Uncharacterized protein</fullName>
    </submittedName>
</protein>
<evidence type="ECO:0000256" key="1">
    <source>
        <dbReference type="SAM" id="MobiDB-lite"/>
    </source>
</evidence>
<feature type="compositionally biased region" description="Polar residues" evidence="1">
    <location>
        <begin position="552"/>
        <end position="570"/>
    </location>
</feature>
<feature type="compositionally biased region" description="Basic residues" evidence="1">
    <location>
        <begin position="777"/>
        <end position="788"/>
    </location>
</feature>
<feature type="compositionally biased region" description="Acidic residues" evidence="1">
    <location>
        <begin position="802"/>
        <end position="813"/>
    </location>
</feature>
<feature type="compositionally biased region" description="Basic residues" evidence="1">
    <location>
        <begin position="87"/>
        <end position="96"/>
    </location>
</feature>
<feature type="region of interest" description="Disordered" evidence="1">
    <location>
        <begin position="769"/>
        <end position="813"/>
    </location>
</feature>
<feature type="region of interest" description="Disordered" evidence="1">
    <location>
        <begin position="1"/>
        <end position="131"/>
    </location>
</feature>
<dbReference type="Proteomes" id="UP000076552">
    <property type="component" value="Unassembled WGS sequence"/>
</dbReference>
<feature type="compositionally biased region" description="Basic and acidic residues" evidence="1">
    <location>
        <begin position="97"/>
        <end position="112"/>
    </location>
</feature>
<comment type="caution">
    <text evidence="2">The sequence shown here is derived from an EMBL/GenBank/DDBJ whole genome shotgun (WGS) entry which is preliminary data.</text>
</comment>
<feature type="region of interest" description="Disordered" evidence="1">
    <location>
        <begin position="268"/>
        <end position="315"/>
    </location>
</feature>
<sequence length="813" mass="89371">MNWTEGALARHSRGKGWKPELAKQKQYFAKARGGLQKASKPSLASVSFLSRQPDLPTGYPGKRPPKILTLSSPHFQRRQSQHDGTRGHHFGRSTRQRPREEDPSTGDREFPKPHLSPHIYSKRKHTVDEKEDLNAKRRRLLQKSDWAGINVQKAMPLHFPASGNLAGNRIWGFRNSHATGQPAPFFRRISHNEITLRGRATSHSSTQDGDRGIRIRIGSEDVQLGTGSQNTTKSPHKRSLRTISKSNNLGQSVHFQETPFQRLPQHHAFSGHRDDKELVGQRTKTSRDTRLGRDGAARRNVARPVLSSTSHGERPRLERLQRVGQPFSIESPPSVVYHPVPQRISQLILNEELGTPKSDTFESTSAQVSHNPLLAIPPSEMSENKRWHDMFASFGERAETPSHLDYNRITTAEDISPGASNFSGLSSPSTHHSSFVQTDLRRNRSGFSDENDHGKKLSGVAISTLRFSSPLAPANMFVSSGKSNANDLDNDIAPSQGKTHTAEEIPTWNMFNTVIQHPLPLPSIASDSPGEQTLDQHDRDVFTGGSGKEPKNQSFVSQPSEIGTVQSTSVPGPREICGDTDWINFIFGDGGDEVQDAAFQEARQEAARDLQPSSSSPNGYYKNLGPHCLDHDTSAMAICGRLDHENEKDIISSSSSGSLRFGIGHSDVDALENSALLETHNSVNSRIAIAESTIVEAPESIIQGTDSDHLITDMILTPAMDSASIVAQPPESEVGEVPSQSFQFARPKSFIGRLASSLVQDAGPIVHLSVHNETKKSGRPRGRSRRNKAKDGRADIRGLPDYDGDPIDGGSDE</sequence>
<feature type="region of interest" description="Disordered" evidence="1">
    <location>
        <begin position="420"/>
        <end position="455"/>
    </location>
</feature>
<feature type="region of interest" description="Disordered" evidence="1">
    <location>
        <begin position="198"/>
        <end position="240"/>
    </location>
</feature>
<feature type="region of interest" description="Disordered" evidence="1">
    <location>
        <begin position="525"/>
        <end position="573"/>
    </location>
</feature>
<keyword evidence="3" id="KW-1185">Reference proteome</keyword>
<feature type="compositionally biased region" description="Low complexity" evidence="1">
    <location>
        <begin position="423"/>
        <end position="434"/>
    </location>
</feature>
<dbReference type="AlphaFoldDB" id="A0A166LH12"/>